<dbReference type="AlphaFoldDB" id="A0A226DUN7"/>
<evidence type="ECO:0000313" key="2">
    <source>
        <dbReference type="Proteomes" id="UP000198287"/>
    </source>
</evidence>
<accession>A0A226DUN7</accession>
<proteinExistence type="predicted"/>
<sequence length="113" mass="12450">MGNLTWPRPNRENSRPRPLNFDLVLTSKILRLSEVGLGLFNFQRASARSASASPIKTMVGLGLSNFQNICLRPHWPRPRRKVPGLGLIISASASRLEPQASARSASASLIFKE</sequence>
<reference evidence="1 2" key="1">
    <citation type="submission" date="2015-12" db="EMBL/GenBank/DDBJ databases">
        <title>The genome of Folsomia candida.</title>
        <authorList>
            <person name="Faddeeva A."/>
            <person name="Derks M.F."/>
            <person name="Anvar Y."/>
            <person name="Smit S."/>
            <person name="Van Straalen N."/>
            <person name="Roelofs D."/>
        </authorList>
    </citation>
    <scope>NUCLEOTIDE SEQUENCE [LARGE SCALE GENOMIC DNA]</scope>
    <source>
        <strain evidence="1 2">VU population</strain>
        <tissue evidence="1">Whole body</tissue>
    </source>
</reference>
<organism evidence="1 2">
    <name type="scientific">Folsomia candida</name>
    <name type="common">Springtail</name>
    <dbReference type="NCBI Taxonomy" id="158441"/>
    <lineage>
        <taxon>Eukaryota</taxon>
        <taxon>Metazoa</taxon>
        <taxon>Ecdysozoa</taxon>
        <taxon>Arthropoda</taxon>
        <taxon>Hexapoda</taxon>
        <taxon>Collembola</taxon>
        <taxon>Entomobryomorpha</taxon>
        <taxon>Isotomoidea</taxon>
        <taxon>Isotomidae</taxon>
        <taxon>Proisotominae</taxon>
        <taxon>Folsomia</taxon>
    </lineage>
</organism>
<dbReference type="Proteomes" id="UP000198287">
    <property type="component" value="Unassembled WGS sequence"/>
</dbReference>
<comment type="caution">
    <text evidence="1">The sequence shown here is derived from an EMBL/GenBank/DDBJ whole genome shotgun (WGS) entry which is preliminary data.</text>
</comment>
<evidence type="ECO:0000313" key="1">
    <source>
        <dbReference type="EMBL" id="OXA48780.1"/>
    </source>
</evidence>
<gene>
    <name evidence="1" type="ORF">Fcan01_16188</name>
</gene>
<dbReference type="EMBL" id="LNIX01000011">
    <property type="protein sequence ID" value="OXA48780.1"/>
    <property type="molecule type" value="Genomic_DNA"/>
</dbReference>
<name>A0A226DUN7_FOLCA</name>
<protein>
    <submittedName>
        <fullName evidence="1">Uncharacterized protein</fullName>
    </submittedName>
</protein>
<keyword evidence="2" id="KW-1185">Reference proteome</keyword>